<sequence length="368" mass="39909">MKAVCLSENFFSTHHSAVNRLTTRQNIPDLFQLLLDLIPFFSAFLKQILPVLLAIIAPAIINLVLKDNFHGLMTNLTSEIASHSLASDSALRNAASQDVMAYLCPFLADHLRPETVKRLEVPDPDISKLLIALSNATQLNPTELVPKSEYVIQNETVVSLTCLSASVGAMNNLTLCFPKTAKLFTSGAMHRAAVCVNCLAWKLPIVAGPHQSSGLGIFFYLITAAQSHRMVTRVGTTNVRPLLGAGYLLRVLSSRPDNQSHSNVNAGSEPYGVEEECIECSLNAVAASYTPATGSGDDLSSATAFRFYLSRSPTAVDSRTHPAWQLTCVRHRSPLLSISKDVENTCVADTEGAYNECKVDDPVSLMSM</sequence>
<evidence type="ECO:0000313" key="2">
    <source>
        <dbReference type="EMBL" id="ELU38931.1"/>
    </source>
</evidence>
<dbReference type="AlphaFoldDB" id="L8WL88"/>
<reference evidence="2 3" key="1">
    <citation type="journal article" date="2013" name="Nat. Commun.">
        <title>The evolution and pathogenic mechanisms of the rice sheath blight pathogen.</title>
        <authorList>
            <person name="Zheng A."/>
            <person name="Lin R."/>
            <person name="Xu L."/>
            <person name="Qin P."/>
            <person name="Tang C."/>
            <person name="Ai P."/>
            <person name="Zhang D."/>
            <person name="Liu Y."/>
            <person name="Sun Z."/>
            <person name="Feng H."/>
            <person name="Wang Y."/>
            <person name="Chen Y."/>
            <person name="Liang X."/>
            <person name="Fu R."/>
            <person name="Li Q."/>
            <person name="Zhang J."/>
            <person name="Yu X."/>
            <person name="Xie Z."/>
            <person name="Ding L."/>
            <person name="Guan P."/>
            <person name="Tang J."/>
            <person name="Liang Y."/>
            <person name="Wang S."/>
            <person name="Deng Q."/>
            <person name="Li S."/>
            <person name="Zhu J."/>
            <person name="Wang L."/>
            <person name="Liu H."/>
            <person name="Li P."/>
        </authorList>
    </citation>
    <scope>NUCLEOTIDE SEQUENCE [LARGE SCALE GENOMIC DNA]</scope>
    <source>
        <strain evidence="3">AG-1 IA</strain>
    </source>
</reference>
<keyword evidence="1" id="KW-0812">Transmembrane</keyword>
<dbReference type="HOGENOM" id="CLU_752670_0_0_1"/>
<feature type="transmembrane region" description="Helical" evidence="1">
    <location>
        <begin position="44"/>
        <end position="65"/>
    </location>
</feature>
<proteinExistence type="predicted"/>
<keyword evidence="3" id="KW-1185">Reference proteome</keyword>
<accession>L8WL88</accession>
<evidence type="ECO:0000256" key="1">
    <source>
        <dbReference type="SAM" id="Phobius"/>
    </source>
</evidence>
<evidence type="ECO:0000313" key="3">
    <source>
        <dbReference type="Proteomes" id="UP000011668"/>
    </source>
</evidence>
<dbReference type="EMBL" id="AFRT01001988">
    <property type="protein sequence ID" value="ELU38931.1"/>
    <property type="molecule type" value="Genomic_DNA"/>
</dbReference>
<name>L8WL88_THACA</name>
<keyword evidence="1" id="KW-0472">Membrane</keyword>
<organism evidence="2 3">
    <name type="scientific">Thanatephorus cucumeris (strain AG1-IA)</name>
    <name type="common">Rice sheath blight fungus</name>
    <name type="synonym">Rhizoctonia solani</name>
    <dbReference type="NCBI Taxonomy" id="983506"/>
    <lineage>
        <taxon>Eukaryota</taxon>
        <taxon>Fungi</taxon>
        <taxon>Dikarya</taxon>
        <taxon>Basidiomycota</taxon>
        <taxon>Agaricomycotina</taxon>
        <taxon>Agaricomycetes</taxon>
        <taxon>Cantharellales</taxon>
        <taxon>Ceratobasidiaceae</taxon>
        <taxon>Rhizoctonia</taxon>
        <taxon>Rhizoctonia solani AG-1</taxon>
    </lineage>
</organism>
<protein>
    <submittedName>
        <fullName evidence="2">Uncharacterized protein</fullName>
    </submittedName>
</protein>
<keyword evidence="1" id="KW-1133">Transmembrane helix</keyword>
<dbReference type="Proteomes" id="UP000011668">
    <property type="component" value="Unassembled WGS sequence"/>
</dbReference>
<comment type="caution">
    <text evidence="2">The sequence shown here is derived from an EMBL/GenBank/DDBJ whole genome shotgun (WGS) entry which is preliminary data.</text>
</comment>
<gene>
    <name evidence="2" type="ORF">AG1IA_07038</name>
</gene>